<dbReference type="SUPFAM" id="SSF56954">
    <property type="entry name" value="Outer membrane efflux proteins (OEP)"/>
    <property type="match status" value="1"/>
</dbReference>
<evidence type="ECO:0000256" key="3">
    <source>
        <dbReference type="ARBA" id="ARBA00022448"/>
    </source>
</evidence>
<dbReference type="InterPro" id="IPR003423">
    <property type="entry name" value="OMP_efflux"/>
</dbReference>
<evidence type="ECO:0000256" key="8">
    <source>
        <dbReference type="SAM" id="SignalP"/>
    </source>
</evidence>
<name>A0ABN7REE7_9BACT</name>
<evidence type="ECO:0000313" key="9">
    <source>
        <dbReference type="EMBL" id="CAG5074501.1"/>
    </source>
</evidence>
<keyword evidence="3" id="KW-0813">Transport</keyword>
<evidence type="ECO:0000256" key="5">
    <source>
        <dbReference type="ARBA" id="ARBA00022692"/>
    </source>
</evidence>
<keyword evidence="7" id="KW-0998">Cell outer membrane</keyword>
<accession>A0ABN7REE7</accession>
<evidence type="ECO:0000256" key="2">
    <source>
        <dbReference type="ARBA" id="ARBA00007613"/>
    </source>
</evidence>
<comment type="similarity">
    <text evidence="2">Belongs to the outer membrane factor (OMF) (TC 1.B.17) family.</text>
</comment>
<dbReference type="EMBL" id="CAJRAU010000011">
    <property type="protein sequence ID" value="CAG5074501.1"/>
    <property type="molecule type" value="Genomic_DNA"/>
</dbReference>
<feature type="chain" id="PRO_5046765749" description="Outer membrane protein TolC" evidence="8">
    <location>
        <begin position="22"/>
        <end position="457"/>
    </location>
</feature>
<dbReference type="Gene3D" id="1.20.1600.10">
    <property type="entry name" value="Outer membrane efflux proteins (OEP)"/>
    <property type="match status" value="1"/>
</dbReference>
<keyword evidence="4" id="KW-1134">Transmembrane beta strand</keyword>
<dbReference type="PANTHER" id="PTHR30026:SF20">
    <property type="entry name" value="OUTER MEMBRANE PROTEIN TOLC"/>
    <property type="match status" value="1"/>
</dbReference>
<evidence type="ECO:0000256" key="4">
    <source>
        <dbReference type="ARBA" id="ARBA00022452"/>
    </source>
</evidence>
<comment type="subcellular location">
    <subcellularLocation>
        <location evidence="1">Cell outer membrane</location>
    </subcellularLocation>
</comment>
<evidence type="ECO:0000256" key="7">
    <source>
        <dbReference type="ARBA" id="ARBA00023237"/>
    </source>
</evidence>
<dbReference type="InterPro" id="IPR051906">
    <property type="entry name" value="TolC-like"/>
</dbReference>
<keyword evidence="6" id="KW-0472">Membrane</keyword>
<proteinExistence type="inferred from homology"/>
<dbReference type="Proteomes" id="UP000679725">
    <property type="component" value="Unassembled WGS sequence"/>
</dbReference>
<organism evidence="9 10">
    <name type="scientific">Dyadobacter linearis</name>
    <dbReference type="NCBI Taxonomy" id="2823330"/>
    <lineage>
        <taxon>Bacteria</taxon>
        <taxon>Pseudomonadati</taxon>
        <taxon>Bacteroidota</taxon>
        <taxon>Cytophagia</taxon>
        <taxon>Cytophagales</taxon>
        <taxon>Spirosomataceae</taxon>
        <taxon>Dyadobacter</taxon>
    </lineage>
</organism>
<protein>
    <recommendedName>
        <fullName evidence="11">Outer membrane protein TolC</fullName>
    </recommendedName>
</protein>
<dbReference type="PANTHER" id="PTHR30026">
    <property type="entry name" value="OUTER MEMBRANE PROTEIN TOLC"/>
    <property type="match status" value="1"/>
</dbReference>
<evidence type="ECO:0000313" key="10">
    <source>
        <dbReference type="Proteomes" id="UP000679725"/>
    </source>
</evidence>
<sequence>MPNLKIASTVFLVIFSYLAHGQNQDSTVSLTNALLLAEKNYPFLKSKQYEIEATKKNIALSKNTLIPSLDLSYQANLATYNNITGMLSPSGILPISGPPFTENKYQPVFGSAAGFLMNWQAITFGQRDAQIASASADVNQKEADRQMELFKHLVNVANTYLDVALAKQLIAVTEKNITRVEFSLKQSRTLTNKGLRPGVDTALFQSELSRSRIDLLHARETLDQQKIILSQLLTFREAVDTRDSIFFDRLPQTSTDDSSDYGNHPLIRYPQSLAEYSQAKEKLIKRSYLPKLNVWSTAYARGSGIKYDGTVNSIDGLGFSRFNYGIGFQIAYPLLKFADRDLQIQQQSLITLSIQEKLKESMLILDKQTQISQVTYANALKIAAETSTQLLSAQYAFKAMQIRYNTGLVNFSDLIQVQYNLLKAETDSKQSYWYVWKASLNKAAAQGDINIFLNELK</sequence>
<keyword evidence="8" id="KW-0732">Signal</keyword>
<gene>
    <name evidence="9" type="ORF">DYBT9623_05188</name>
</gene>
<keyword evidence="10" id="KW-1185">Reference proteome</keyword>
<evidence type="ECO:0000256" key="6">
    <source>
        <dbReference type="ARBA" id="ARBA00023136"/>
    </source>
</evidence>
<reference evidence="9 10" key="1">
    <citation type="submission" date="2021-04" db="EMBL/GenBank/DDBJ databases">
        <authorList>
            <person name="Rodrigo-Torres L."/>
            <person name="Arahal R. D."/>
            <person name="Lucena T."/>
        </authorList>
    </citation>
    <scope>NUCLEOTIDE SEQUENCE [LARGE SCALE GENOMIC DNA]</scope>
    <source>
        <strain evidence="9 10">CECT 9623</strain>
    </source>
</reference>
<comment type="caution">
    <text evidence="9">The sequence shown here is derived from an EMBL/GenBank/DDBJ whole genome shotgun (WGS) entry which is preliminary data.</text>
</comment>
<dbReference type="Pfam" id="PF02321">
    <property type="entry name" value="OEP"/>
    <property type="match status" value="1"/>
</dbReference>
<feature type="signal peptide" evidence="8">
    <location>
        <begin position="1"/>
        <end position="21"/>
    </location>
</feature>
<evidence type="ECO:0008006" key="11">
    <source>
        <dbReference type="Google" id="ProtNLM"/>
    </source>
</evidence>
<evidence type="ECO:0000256" key="1">
    <source>
        <dbReference type="ARBA" id="ARBA00004442"/>
    </source>
</evidence>
<dbReference type="RefSeq" id="WP_215236426.1">
    <property type="nucleotide sequence ID" value="NZ_CAJRAU010000011.1"/>
</dbReference>
<keyword evidence="5" id="KW-0812">Transmembrane</keyword>